<evidence type="ECO:0000313" key="2">
    <source>
        <dbReference type="EMBL" id="GHD09903.1"/>
    </source>
</evidence>
<feature type="domain" description="YjiS-like" evidence="1">
    <location>
        <begin position="33"/>
        <end position="60"/>
    </location>
</feature>
<evidence type="ECO:0000313" key="3">
    <source>
        <dbReference type="Proteomes" id="UP000630142"/>
    </source>
</evidence>
<dbReference type="Pfam" id="PF06568">
    <property type="entry name" value="YjiS-like"/>
    <property type="match status" value="1"/>
</dbReference>
<proteinExistence type="predicted"/>
<protein>
    <recommendedName>
        <fullName evidence="1">YjiS-like domain-containing protein</fullName>
    </recommendedName>
</protein>
<reference evidence="2" key="2">
    <citation type="submission" date="2020-09" db="EMBL/GenBank/DDBJ databases">
        <authorList>
            <person name="Sun Q."/>
            <person name="Kim S."/>
        </authorList>
    </citation>
    <scope>NUCLEOTIDE SEQUENCE</scope>
    <source>
        <strain evidence="2">KCTC 42249</strain>
    </source>
</reference>
<sequence>MRTINAIFVERVRSRSFGEVMMRVLNAIDIRLERQRSRRDLLELTDEQLKDIGLSRSQAHEEAYRPLWD</sequence>
<name>A0A8J3DNQ8_9HYPH</name>
<keyword evidence="3" id="KW-1185">Reference proteome</keyword>
<dbReference type="AlphaFoldDB" id="A0A8J3DNQ8"/>
<dbReference type="RefSeq" id="WP_189502342.1">
    <property type="nucleotide sequence ID" value="NZ_BMZQ01000001.1"/>
</dbReference>
<dbReference type="InterPro" id="IPR009506">
    <property type="entry name" value="YjiS-like"/>
</dbReference>
<accession>A0A8J3DNQ8</accession>
<dbReference type="Proteomes" id="UP000630142">
    <property type="component" value="Unassembled WGS sequence"/>
</dbReference>
<comment type="caution">
    <text evidence="2">The sequence shown here is derived from an EMBL/GenBank/DDBJ whole genome shotgun (WGS) entry which is preliminary data.</text>
</comment>
<organism evidence="2 3">
    <name type="scientific">Tianweitania populi</name>
    <dbReference type="NCBI Taxonomy" id="1607949"/>
    <lineage>
        <taxon>Bacteria</taxon>
        <taxon>Pseudomonadati</taxon>
        <taxon>Pseudomonadota</taxon>
        <taxon>Alphaproteobacteria</taxon>
        <taxon>Hyphomicrobiales</taxon>
        <taxon>Phyllobacteriaceae</taxon>
        <taxon>Tianweitania</taxon>
    </lineage>
</organism>
<gene>
    <name evidence="2" type="ORF">GCM10016234_11120</name>
</gene>
<dbReference type="EMBL" id="BMZQ01000001">
    <property type="protein sequence ID" value="GHD09903.1"/>
    <property type="molecule type" value="Genomic_DNA"/>
</dbReference>
<reference evidence="2" key="1">
    <citation type="journal article" date="2014" name="Int. J. Syst. Evol. Microbiol.">
        <title>Complete genome sequence of Corynebacterium casei LMG S-19264T (=DSM 44701T), isolated from a smear-ripened cheese.</title>
        <authorList>
            <consortium name="US DOE Joint Genome Institute (JGI-PGF)"/>
            <person name="Walter F."/>
            <person name="Albersmeier A."/>
            <person name="Kalinowski J."/>
            <person name="Ruckert C."/>
        </authorList>
    </citation>
    <scope>NUCLEOTIDE SEQUENCE</scope>
    <source>
        <strain evidence="2">KCTC 42249</strain>
    </source>
</reference>
<evidence type="ECO:0000259" key="1">
    <source>
        <dbReference type="Pfam" id="PF06568"/>
    </source>
</evidence>